<dbReference type="OMA" id="REHIGIY"/>
<evidence type="ECO:0000313" key="5">
    <source>
        <dbReference type="Proteomes" id="UP000596660"/>
    </source>
</evidence>
<dbReference type="OrthoDB" id="1914670at2759"/>
<protein>
    <submittedName>
        <fullName evidence="4">Uncharacterized protein</fullName>
    </submittedName>
</protein>
<evidence type="ECO:0000256" key="3">
    <source>
        <dbReference type="SAM" id="Phobius"/>
    </source>
</evidence>
<name>A0A803LYJ9_CHEQI</name>
<feature type="transmembrane region" description="Helical" evidence="3">
    <location>
        <begin position="12"/>
        <end position="32"/>
    </location>
</feature>
<evidence type="ECO:0000256" key="1">
    <source>
        <dbReference type="ARBA" id="ARBA00004370"/>
    </source>
</evidence>
<reference evidence="4" key="2">
    <citation type="submission" date="2021-03" db="UniProtKB">
        <authorList>
            <consortium name="EnsemblPlants"/>
        </authorList>
    </citation>
    <scope>IDENTIFICATION</scope>
</reference>
<gene>
    <name evidence="4" type="primary">LOC110721036</name>
</gene>
<comment type="subcellular location">
    <subcellularLocation>
        <location evidence="1">Membrane</location>
    </subcellularLocation>
</comment>
<dbReference type="Proteomes" id="UP000596660">
    <property type="component" value="Unplaced"/>
</dbReference>
<dbReference type="Gramene" id="AUR62020550-RA">
    <property type="protein sequence ID" value="AUR62020550-RA:cds"/>
    <property type="gene ID" value="AUR62020550"/>
</dbReference>
<dbReference type="AlphaFoldDB" id="A0A803LYJ9"/>
<dbReference type="GO" id="GO:0009506">
    <property type="term" value="C:plasmodesma"/>
    <property type="evidence" value="ECO:0007669"/>
    <property type="project" value="TreeGrafter"/>
</dbReference>
<dbReference type="GO" id="GO:0098542">
    <property type="term" value="P:defense response to other organism"/>
    <property type="evidence" value="ECO:0007669"/>
    <property type="project" value="InterPro"/>
</dbReference>
<organism evidence="4 5">
    <name type="scientific">Chenopodium quinoa</name>
    <name type="common">Quinoa</name>
    <dbReference type="NCBI Taxonomy" id="63459"/>
    <lineage>
        <taxon>Eukaryota</taxon>
        <taxon>Viridiplantae</taxon>
        <taxon>Streptophyta</taxon>
        <taxon>Embryophyta</taxon>
        <taxon>Tracheophyta</taxon>
        <taxon>Spermatophyta</taxon>
        <taxon>Magnoliopsida</taxon>
        <taxon>eudicotyledons</taxon>
        <taxon>Gunneridae</taxon>
        <taxon>Pentapetalae</taxon>
        <taxon>Caryophyllales</taxon>
        <taxon>Chenopodiaceae</taxon>
        <taxon>Chenopodioideae</taxon>
        <taxon>Atripliceae</taxon>
        <taxon>Chenopodium</taxon>
    </lineage>
</organism>
<dbReference type="PANTHER" id="PTHR31415:SF52">
    <property type="entry name" value="LATE EMBRYOGENESIS ABUNDANT (LEA) HYDROXYPROLINE-RICH GLYCOPROTEIN FAMILY-RELATED"/>
    <property type="match status" value="1"/>
</dbReference>
<dbReference type="PANTHER" id="PTHR31415">
    <property type="entry name" value="OS05G0367900 PROTEIN"/>
    <property type="match status" value="1"/>
</dbReference>
<dbReference type="KEGG" id="cqi:110721036"/>
<dbReference type="InterPro" id="IPR044839">
    <property type="entry name" value="NDR1-like"/>
</dbReference>
<keyword evidence="5" id="KW-1185">Reference proteome</keyword>
<accession>A0A803LYJ9</accession>
<feature type="transmembrane region" description="Helical" evidence="3">
    <location>
        <begin position="205"/>
        <end position="222"/>
    </location>
</feature>
<dbReference type="GeneID" id="110721036"/>
<dbReference type="EnsemblPlants" id="AUR62020550-RA">
    <property type="protein sequence ID" value="AUR62020550-RA:cds"/>
    <property type="gene ID" value="AUR62020550"/>
</dbReference>
<keyword evidence="3" id="KW-1133">Transmembrane helix</keyword>
<dbReference type="GO" id="GO:0005886">
    <property type="term" value="C:plasma membrane"/>
    <property type="evidence" value="ECO:0007669"/>
    <property type="project" value="TreeGrafter"/>
</dbReference>
<reference evidence="4" key="1">
    <citation type="journal article" date="2017" name="Nature">
        <title>The genome of Chenopodium quinoa.</title>
        <authorList>
            <person name="Jarvis D.E."/>
            <person name="Ho Y.S."/>
            <person name="Lightfoot D.J."/>
            <person name="Schmoeckel S.M."/>
            <person name="Li B."/>
            <person name="Borm T.J.A."/>
            <person name="Ohyanagi H."/>
            <person name="Mineta K."/>
            <person name="Michell C.T."/>
            <person name="Saber N."/>
            <person name="Kharbatia N.M."/>
            <person name="Rupper R.R."/>
            <person name="Sharp A.R."/>
            <person name="Dally N."/>
            <person name="Boughton B.A."/>
            <person name="Woo Y.H."/>
            <person name="Gao G."/>
            <person name="Schijlen E.G.W.M."/>
            <person name="Guo X."/>
            <person name="Momin A.A."/>
            <person name="Negrao S."/>
            <person name="Al-Babili S."/>
            <person name="Gehring C."/>
            <person name="Roessner U."/>
            <person name="Jung C."/>
            <person name="Murphy K."/>
            <person name="Arold S.T."/>
            <person name="Gojobori T."/>
            <person name="van der Linden C.G."/>
            <person name="van Loo E.N."/>
            <person name="Jellen E.N."/>
            <person name="Maughan P.J."/>
            <person name="Tester M."/>
        </authorList>
    </citation>
    <scope>NUCLEOTIDE SEQUENCE [LARGE SCALE GENOMIC DNA]</scope>
    <source>
        <strain evidence="4">cv. PI 614886</strain>
    </source>
</reference>
<evidence type="ECO:0000256" key="2">
    <source>
        <dbReference type="ARBA" id="ARBA00023136"/>
    </source>
</evidence>
<dbReference type="RefSeq" id="XP_021755853.1">
    <property type="nucleotide sequence ID" value="XM_021900161.1"/>
</dbReference>
<evidence type="ECO:0000313" key="4">
    <source>
        <dbReference type="EnsemblPlants" id="AUR62020550-RA:cds"/>
    </source>
</evidence>
<keyword evidence="3" id="KW-0812">Transmembrane</keyword>
<sequence>MTTNVKLEGDCYGRNVFSLGLIATTVVVCLLLQPTATNAFMVPSTYMEEFTVFAIKENSTTNSSRHNTIHFELWFNNRERKKGVYYDALNLTFYYKPNDNISSLIPIGNATIKSFYQRSDGSDWRRGDFEVRGVKWESITASPVIFRVELVTMLRHDKMFFRKSKRERYEVGADLKVNDQGDLMIKKWTIFKWGIELTSSVGRNYMGSVQLIGMFVLFVFYFW</sequence>
<keyword evidence="2 3" id="KW-0472">Membrane</keyword>
<proteinExistence type="predicted"/>